<dbReference type="InterPro" id="IPR002201">
    <property type="entry name" value="Glyco_trans_9"/>
</dbReference>
<dbReference type="AlphaFoldDB" id="A0A6C0GCN6"/>
<dbReference type="CDD" id="cd03789">
    <property type="entry name" value="GT9_LPS_heptosyltransferase"/>
    <property type="match status" value="1"/>
</dbReference>
<protein>
    <submittedName>
        <fullName evidence="3">Glycosyltransferase family 9 protein</fullName>
    </submittedName>
</protein>
<dbReference type="PANTHER" id="PTHR30160:SF1">
    <property type="entry name" value="LIPOPOLYSACCHARIDE 1,2-N-ACETYLGLUCOSAMINETRANSFERASE-RELATED"/>
    <property type="match status" value="1"/>
</dbReference>
<dbReference type="EMBL" id="CP048222">
    <property type="protein sequence ID" value="QHT65731.1"/>
    <property type="molecule type" value="Genomic_DNA"/>
</dbReference>
<dbReference type="Proteomes" id="UP000480178">
    <property type="component" value="Chromosome"/>
</dbReference>
<dbReference type="RefSeq" id="WP_162441811.1">
    <property type="nucleotide sequence ID" value="NZ_CP048222.1"/>
</dbReference>
<keyword evidence="1" id="KW-0328">Glycosyltransferase</keyword>
<evidence type="ECO:0000256" key="2">
    <source>
        <dbReference type="ARBA" id="ARBA00022679"/>
    </source>
</evidence>
<dbReference type="GO" id="GO:0008713">
    <property type="term" value="F:ADP-heptose-lipopolysaccharide heptosyltransferase activity"/>
    <property type="evidence" value="ECO:0007669"/>
    <property type="project" value="TreeGrafter"/>
</dbReference>
<dbReference type="GO" id="GO:0005829">
    <property type="term" value="C:cytosol"/>
    <property type="evidence" value="ECO:0007669"/>
    <property type="project" value="TreeGrafter"/>
</dbReference>
<dbReference type="Pfam" id="PF01075">
    <property type="entry name" value="Glyco_transf_9"/>
    <property type="match status" value="1"/>
</dbReference>
<evidence type="ECO:0000313" key="4">
    <source>
        <dbReference type="Proteomes" id="UP000480178"/>
    </source>
</evidence>
<gene>
    <name evidence="3" type="ORF">GXP67_03135</name>
</gene>
<keyword evidence="4" id="KW-1185">Reference proteome</keyword>
<name>A0A6C0GCN6_9BACT</name>
<organism evidence="3 4">
    <name type="scientific">Rhodocytophaga rosea</name>
    <dbReference type="NCBI Taxonomy" id="2704465"/>
    <lineage>
        <taxon>Bacteria</taxon>
        <taxon>Pseudomonadati</taxon>
        <taxon>Bacteroidota</taxon>
        <taxon>Cytophagia</taxon>
        <taxon>Cytophagales</taxon>
        <taxon>Rhodocytophagaceae</taxon>
        <taxon>Rhodocytophaga</taxon>
    </lineage>
</organism>
<keyword evidence="2 3" id="KW-0808">Transferase</keyword>
<dbReference type="Gene3D" id="3.40.50.2000">
    <property type="entry name" value="Glycogen Phosphorylase B"/>
    <property type="match status" value="2"/>
</dbReference>
<dbReference type="KEGG" id="rhoz:GXP67_03135"/>
<dbReference type="GO" id="GO:0009244">
    <property type="term" value="P:lipopolysaccharide core region biosynthetic process"/>
    <property type="evidence" value="ECO:0007669"/>
    <property type="project" value="TreeGrafter"/>
</dbReference>
<dbReference type="InterPro" id="IPR051199">
    <property type="entry name" value="LPS_LOS_Heptosyltrfase"/>
</dbReference>
<accession>A0A6C0GCN6</accession>
<reference evidence="3 4" key="1">
    <citation type="submission" date="2020-01" db="EMBL/GenBank/DDBJ databases">
        <authorList>
            <person name="Kim M.K."/>
        </authorList>
    </citation>
    <scope>NUCLEOTIDE SEQUENCE [LARGE SCALE GENOMIC DNA]</scope>
    <source>
        <strain evidence="3 4">172606-1</strain>
    </source>
</reference>
<dbReference type="SUPFAM" id="SSF53756">
    <property type="entry name" value="UDP-Glycosyltransferase/glycogen phosphorylase"/>
    <property type="match status" value="1"/>
</dbReference>
<evidence type="ECO:0000313" key="3">
    <source>
        <dbReference type="EMBL" id="QHT65731.1"/>
    </source>
</evidence>
<proteinExistence type="predicted"/>
<sequence>MVPQSILIIQTAFIGDVILATSLIEKLRQYYPEAQLDFLVRKGNEGVLQDHPYMRNILIWNKKQGKYKSLYDLLQYIRSEQYDVVVNLQRFASMGFLTALSGAKQKIGFDKNPFSFFFDIRVPHRIGEGNHETERNQALLTHLTDTIVKKPRLYPAKADYEAVLSLQHTPYICIAPTSVWFTKQFPQEKWIELINQLPEHYTIYLLGSPADHQACEDIKTGASKNTVVNLAGKLSLLQSAALIEKALMNYVNDSAPMHMASAMNAPTCAVYCSTIPAFGFGPLSGQAFIIEKQEPLYCRPCGLHGYKACPEGHFKCAHDIQIPRLTRLVK</sequence>
<dbReference type="PANTHER" id="PTHR30160">
    <property type="entry name" value="TETRAACYLDISACCHARIDE 4'-KINASE-RELATED"/>
    <property type="match status" value="1"/>
</dbReference>
<evidence type="ECO:0000256" key="1">
    <source>
        <dbReference type="ARBA" id="ARBA00022676"/>
    </source>
</evidence>